<dbReference type="InterPro" id="IPR050382">
    <property type="entry name" value="MFS_Na/Anion_cotransporter"/>
</dbReference>
<protein>
    <submittedName>
        <fullName evidence="7">Putative transporter</fullName>
    </submittedName>
</protein>
<dbReference type="Gene3D" id="1.20.1250.20">
    <property type="entry name" value="MFS general substrate transporter like domains"/>
    <property type="match status" value="1"/>
</dbReference>
<dbReference type="PANTHER" id="PTHR11662:SF415">
    <property type="entry name" value="AT30085P-RELATED"/>
    <property type="match status" value="1"/>
</dbReference>
<gene>
    <name evidence="7" type="ORF">Anas_06528</name>
</gene>
<sequence>MALFLFIICMFFNGSTYSGYSCSSVEIAPNFSGMCYGISTTVAFFYAMTGPTIAGALTPNETMEEWKKVFWVVFSNYFITGIIYCVFIKTEVQPWNEGINSKMNLSSGNLETKLEQCQI</sequence>
<evidence type="ECO:0000256" key="2">
    <source>
        <dbReference type="ARBA" id="ARBA00022692"/>
    </source>
</evidence>
<keyword evidence="6" id="KW-0732">Signal</keyword>
<dbReference type="GO" id="GO:0022857">
    <property type="term" value="F:transmembrane transporter activity"/>
    <property type="evidence" value="ECO:0007669"/>
    <property type="project" value="TreeGrafter"/>
</dbReference>
<evidence type="ECO:0000256" key="6">
    <source>
        <dbReference type="SAM" id="SignalP"/>
    </source>
</evidence>
<organism evidence="7 8">
    <name type="scientific">Armadillidium nasatum</name>
    <dbReference type="NCBI Taxonomy" id="96803"/>
    <lineage>
        <taxon>Eukaryota</taxon>
        <taxon>Metazoa</taxon>
        <taxon>Ecdysozoa</taxon>
        <taxon>Arthropoda</taxon>
        <taxon>Crustacea</taxon>
        <taxon>Multicrustacea</taxon>
        <taxon>Malacostraca</taxon>
        <taxon>Eumalacostraca</taxon>
        <taxon>Peracarida</taxon>
        <taxon>Isopoda</taxon>
        <taxon>Oniscidea</taxon>
        <taxon>Crinocheta</taxon>
        <taxon>Armadillidiidae</taxon>
        <taxon>Armadillidium</taxon>
    </lineage>
</organism>
<evidence type="ECO:0000256" key="5">
    <source>
        <dbReference type="SAM" id="Phobius"/>
    </source>
</evidence>
<accession>A0A5N5SRS7</accession>
<evidence type="ECO:0000313" key="8">
    <source>
        <dbReference type="Proteomes" id="UP000326759"/>
    </source>
</evidence>
<dbReference type="GO" id="GO:0006820">
    <property type="term" value="P:monoatomic anion transport"/>
    <property type="evidence" value="ECO:0007669"/>
    <property type="project" value="TreeGrafter"/>
</dbReference>
<dbReference type="EMBL" id="SEYY01020959">
    <property type="protein sequence ID" value="KAB7496866.1"/>
    <property type="molecule type" value="Genomic_DNA"/>
</dbReference>
<feature type="non-terminal residue" evidence="7">
    <location>
        <position position="119"/>
    </location>
</feature>
<reference evidence="7 8" key="1">
    <citation type="journal article" date="2019" name="PLoS Biol.">
        <title>Sex chromosomes control vertical transmission of feminizing Wolbachia symbionts in an isopod.</title>
        <authorList>
            <person name="Becking T."/>
            <person name="Chebbi M.A."/>
            <person name="Giraud I."/>
            <person name="Moumen B."/>
            <person name="Laverre T."/>
            <person name="Caubet Y."/>
            <person name="Peccoud J."/>
            <person name="Gilbert C."/>
            <person name="Cordaux R."/>
        </authorList>
    </citation>
    <scope>NUCLEOTIDE SEQUENCE [LARGE SCALE GENOMIC DNA]</scope>
    <source>
        <strain evidence="7">ANa2</strain>
        <tissue evidence="7">Whole body excluding digestive tract and cuticle</tissue>
    </source>
</reference>
<feature type="chain" id="PRO_5024353553" evidence="6">
    <location>
        <begin position="19"/>
        <end position="119"/>
    </location>
</feature>
<keyword evidence="4 5" id="KW-0472">Membrane</keyword>
<feature type="signal peptide" evidence="6">
    <location>
        <begin position="1"/>
        <end position="18"/>
    </location>
</feature>
<name>A0A5N5SRS7_9CRUS</name>
<dbReference type="Proteomes" id="UP000326759">
    <property type="component" value="Unassembled WGS sequence"/>
</dbReference>
<evidence type="ECO:0000256" key="3">
    <source>
        <dbReference type="ARBA" id="ARBA00022989"/>
    </source>
</evidence>
<comment type="caution">
    <text evidence="7">The sequence shown here is derived from an EMBL/GenBank/DDBJ whole genome shotgun (WGS) entry which is preliminary data.</text>
</comment>
<feature type="transmembrane region" description="Helical" evidence="5">
    <location>
        <begin position="69"/>
        <end position="89"/>
    </location>
</feature>
<dbReference type="GO" id="GO:0016020">
    <property type="term" value="C:membrane"/>
    <property type="evidence" value="ECO:0007669"/>
    <property type="project" value="UniProtKB-SubCell"/>
</dbReference>
<evidence type="ECO:0000256" key="1">
    <source>
        <dbReference type="ARBA" id="ARBA00004141"/>
    </source>
</evidence>
<evidence type="ECO:0000256" key="4">
    <source>
        <dbReference type="ARBA" id="ARBA00023136"/>
    </source>
</evidence>
<proteinExistence type="predicted"/>
<feature type="transmembrane region" description="Helical" evidence="5">
    <location>
        <begin position="34"/>
        <end position="57"/>
    </location>
</feature>
<evidence type="ECO:0000313" key="7">
    <source>
        <dbReference type="EMBL" id="KAB7496866.1"/>
    </source>
</evidence>
<dbReference type="AlphaFoldDB" id="A0A5N5SRS7"/>
<dbReference type="PANTHER" id="PTHR11662">
    <property type="entry name" value="SOLUTE CARRIER FAMILY 17"/>
    <property type="match status" value="1"/>
</dbReference>
<comment type="subcellular location">
    <subcellularLocation>
        <location evidence="1">Membrane</location>
        <topology evidence="1">Multi-pass membrane protein</topology>
    </subcellularLocation>
</comment>
<keyword evidence="8" id="KW-1185">Reference proteome</keyword>
<dbReference type="OrthoDB" id="2985014at2759"/>
<keyword evidence="2 5" id="KW-0812">Transmembrane</keyword>
<dbReference type="SUPFAM" id="SSF103473">
    <property type="entry name" value="MFS general substrate transporter"/>
    <property type="match status" value="1"/>
</dbReference>
<dbReference type="InterPro" id="IPR036259">
    <property type="entry name" value="MFS_trans_sf"/>
</dbReference>
<keyword evidence="3 5" id="KW-1133">Transmembrane helix</keyword>